<reference evidence="1" key="1">
    <citation type="submission" date="2018-02" db="EMBL/GenBank/DDBJ databases">
        <title>Rhizophora mucronata_Transcriptome.</title>
        <authorList>
            <person name="Meera S.P."/>
            <person name="Sreeshan A."/>
            <person name="Augustine A."/>
        </authorList>
    </citation>
    <scope>NUCLEOTIDE SEQUENCE</scope>
    <source>
        <tissue evidence="1">Leaf</tissue>
    </source>
</reference>
<sequence>MGLLQILRKILVH</sequence>
<organism evidence="1">
    <name type="scientific">Rhizophora mucronata</name>
    <name type="common">Asiatic mangrove</name>
    <dbReference type="NCBI Taxonomy" id="61149"/>
    <lineage>
        <taxon>Eukaryota</taxon>
        <taxon>Viridiplantae</taxon>
        <taxon>Streptophyta</taxon>
        <taxon>Embryophyta</taxon>
        <taxon>Tracheophyta</taxon>
        <taxon>Spermatophyta</taxon>
        <taxon>Magnoliopsida</taxon>
        <taxon>eudicotyledons</taxon>
        <taxon>Gunneridae</taxon>
        <taxon>Pentapetalae</taxon>
        <taxon>rosids</taxon>
        <taxon>fabids</taxon>
        <taxon>Malpighiales</taxon>
        <taxon>Rhizophoraceae</taxon>
        <taxon>Rhizophora</taxon>
    </lineage>
</organism>
<evidence type="ECO:0000313" key="1">
    <source>
        <dbReference type="EMBL" id="MBX67755.1"/>
    </source>
</evidence>
<accession>A0A2P2QLH2</accession>
<protein>
    <submittedName>
        <fullName evidence="1">Uncharacterized protein</fullName>
    </submittedName>
</protein>
<name>A0A2P2QLH2_RHIMU</name>
<dbReference type="EMBL" id="GGEC01087271">
    <property type="protein sequence ID" value="MBX67755.1"/>
    <property type="molecule type" value="Transcribed_RNA"/>
</dbReference>
<proteinExistence type="predicted"/>